<keyword evidence="9" id="KW-0414">Isoprene biosynthesis</keyword>
<dbReference type="InterPro" id="IPR004424">
    <property type="entry name" value="IspE"/>
</dbReference>
<keyword evidence="6 9" id="KW-0418">Kinase</keyword>
<sequence>MQRVLVSAPAKVNLALRVGGPRPDGFHPLDTVFEALDIFDDVEVTPAPALSVSITGLGEDLPTDDTNLAMRAGRALLEYTRAASTHPAELGAHIRITKRIPVAGGMAGGSADAAATLLALNELWELGLGREELTRIGADLGSDVPFALVGGLAHGIGRGEELAPLRPKAMHAWVLLTRERGLSTPAVFRQFDAMHPDAGAPADTAALRRALEQGSIDDVGALLANDLQAPACELRPEIGAEIELIEEAGHRVVLSGSGPTIAVFTAPEQAEELAAQLRADFPYDIHVAYGPSAGAHIRAAE</sequence>
<accession>A0ABT9PG57</accession>
<dbReference type="Gene3D" id="3.30.230.10">
    <property type="match status" value="1"/>
</dbReference>
<dbReference type="NCBIfam" id="NF002870">
    <property type="entry name" value="PRK03188.1"/>
    <property type="match status" value="1"/>
</dbReference>
<proteinExistence type="inferred from homology"/>
<dbReference type="HAMAP" id="MF_00061">
    <property type="entry name" value="IspE"/>
    <property type="match status" value="1"/>
</dbReference>
<organism evidence="12 13">
    <name type="scientific">Trueperella abortisuis</name>
    <dbReference type="NCBI Taxonomy" id="445930"/>
    <lineage>
        <taxon>Bacteria</taxon>
        <taxon>Bacillati</taxon>
        <taxon>Actinomycetota</taxon>
        <taxon>Actinomycetes</taxon>
        <taxon>Actinomycetales</taxon>
        <taxon>Actinomycetaceae</taxon>
        <taxon>Trueperella</taxon>
    </lineage>
</organism>
<dbReference type="InterPro" id="IPR014721">
    <property type="entry name" value="Ribsml_uS5_D2-typ_fold_subgr"/>
</dbReference>
<evidence type="ECO:0000313" key="12">
    <source>
        <dbReference type="EMBL" id="MDP9831700.1"/>
    </source>
</evidence>
<feature type="binding site" evidence="9">
    <location>
        <begin position="101"/>
        <end position="111"/>
    </location>
    <ligand>
        <name>ATP</name>
        <dbReference type="ChEBI" id="CHEBI:30616"/>
    </ligand>
</feature>
<dbReference type="InterPro" id="IPR013750">
    <property type="entry name" value="GHMP_kinase_C_dom"/>
</dbReference>
<evidence type="ECO:0000259" key="11">
    <source>
        <dbReference type="Pfam" id="PF08544"/>
    </source>
</evidence>
<keyword evidence="5 9" id="KW-0547">Nucleotide-binding</keyword>
<dbReference type="Pfam" id="PF00288">
    <property type="entry name" value="GHMP_kinases_N"/>
    <property type="match status" value="1"/>
</dbReference>
<protein>
    <recommendedName>
        <fullName evidence="3 9">4-diphosphocytidyl-2-C-methyl-D-erythritol kinase</fullName>
        <shortName evidence="9">CMK</shortName>
        <ecNumber evidence="2 9">2.7.1.148</ecNumber>
    </recommendedName>
    <alternativeName>
        <fullName evidence="8 9">4-(cytidine-5'-diphospho)-2-C-methyl-D-erythritol kinase</fullName>
    </alternativeName>
</protein>
<keyword evidence="7 9" id="KW-0067">ATP-binding</keyword>
<reference evidence="12 13" key="1">
    <citation type="submission" date="2023-07" db="EMBL/GenBank/DDBJ databases">
        <title>Sequencing the genomes of 1000 actinobacteria strains.</title>
        <authorList>
            <person name="Klenk H.-P."/>
        </authorList>
    </citation>
    <scope>NUCLEOTIDE SEQUENCE [LARGE SCALE GENOMIC DNA]</scope>
    <source>
        <strain evidence="12 13">DSM 19515</strain>
    </source>
</reference>
<keyword evidence="13" id="KW-1185">Reference proteome</keyword>
<evidence type="ECO:0000256" key="5">
    <source>
        <dbReference type="ARBA" id="ARBA00022741"/>
    </source>
</evidence>
<evidence type="ECO:0000256" key="1">
    <source>
        <dbReference type="ARBA" id="ARBA00009684"/>
    </source>
</evidence>
<evidence type="ECO:0000256" key="4">
    <source>
        <dbReference type="ARBA" id="ARBA00022679"/>
    </source>
</evidence>
<comment type="similarity">
    <text evidence="1 9">Belongs to the GHMP kinase family. IspE subfamily.</text>
</comment>
<feature type="active site" evidence="9">
    <location>
        <position position="11"/>
    </location>
</feature>
<dbReference type="EMBL" id="JAUSQL010000001">
    <property type="protein sequence ID" value="MDP9831700.1"/>
    <property type="molecule type" value="Genomic_DNA"/>
</dbReference>
<comment type="pathway">
    <text evidence="9">Isoprenoid biosynthesis; isopentenyl diphosphate biosynthesis via DXP pathway; isopentenyl diphosphate from 1-deoxy-D-xylulose 5-phosphate: step 3/6.</text>
</comment>
<comment type="function">
    <text evidence="9">Catalyzes the phosphorylation of the position 2 hydroxy group of 4-diphosphocytidyl-2C-methyl-D-erythritol.</text>
</comment>
<dbReference type="PANTHER" id="PTHR43527">
    <property type="entry name" value="4-DIPHOSPHOCYTIDYL-2-C-METHYL-D-ERYTHRITOL KINASE, CHLOROPLASTIC"/>
    <property type="match status" value="1"/>
</dbReference>
<dbReference type="InterPro" id="IPR020568">
    <property type="entry name" value="Ribosomal_Su5_D2-typ_SF"/>
</dbReference>
<dbReference type="Gene3D" id="3.30.70.890">
    <property type="entry name" value="GHMP kinase, C-terminal domain"/>
    <property type="match status" value="1"/>
</dbReference>
<feature type="domain" description="GHMP kinase C-terminal" evidence="11">
    <location>
        <begin position="208"/>
        <end position="281"/>
    </location>
</feature>
<dbReference type="GO" id="GO:0050515">
    <property type="term" value="F:4-(cytidine 5'-diphospho)-2-C-methyl-D-erythritol kinase activity"/>
    <property type="evidence" value="ECO:0007669"/>
    <property type="project" value="UniProtKB-EC"/>
</dbReference>
<comment type="caution">
    <text evidence="12">The sequence shown here is derived from an EMBL/GenBank/DDBJ whole genome shotgun (WGS) entry which is preliminary data.</text>
</comment>
<dbReference type="Pfam" id="PF08544">
    <property type="entry name" value="GHMP_kinases_C"/>
    <property type="match status" value="1"/>
</dbReference>
<dbReference type="InterPro" id="IPR036554">
    <property type="entry name" value="GHMP_kinase_C_sf"/>
</dbReference>
<feature type="active site" evidence="9">
    <location>
        <position position="143"/>
    </location>
</feature>
<dbReference type="Proteomes" id="UP001230145">
    <property type="component" value="Unassembled WGS sequence"/>
</dbReference>
<dbReference type="NCBIfam" id="TIGR00154">
    <property type="entry name" value="ispE"/>
    <property type="match status" value="1"/>
</dbReference>
<name>A0ABT9PG57_9ACTO</name>
<evidence type="ECO:0000256" key="8">
    <source>
        <dbReference type="ARBA" id="ARBA00032554"/>
    </source>
</evidence>
<evidence type="ECO:0000256" key="7">
    <source>
        <dbReference type="ARBA" id="ARBA00022840"/>
    </source>
</evidence>
<dbReference type="RefSeq" id="WP_307634369.1">
    <property type="nucleotide sequence ID" value="NZ_JAUSQL010000001.1"/>
</dbReference>
<feature type="domain" description="GHMP kinase N-terminal" evidence="10">
    <location>
        <begin position="68"/>
        <end position="151"/>
    </location>
</feature>
<dbReference type="SUPFAM" id="SSF54211">
    <property type="entry name" value="Ribosomal protein S5 domain 2-like"/>
    <property type="match status" value="1"/>
</dbReference>
<comment type="catalytic activity">
    <reaction evidence="9">
        <text>4-CDP-2-C-methyl-D-erythritol + ATP = 4-CDP-2-C-methyl-D-erythritol 2-phosphate + ADP + H(+)</text>
        <dbReference type="Rhea" id="RHEA:18437"/>
        <dbReference type="ChEBI" id="CHEBI:15378"/>
        <dbReference type="ChEBI" id="CHEBI:30616"/>
        <dbReference type="ChEBI" id="CHEBI:57823"/>
        <dbReference type="ChEBI" id="CHEBI:57919"/>
        <dbReference type="ChEBI" id="CHEBI:456216"/>
        <dbReference type="EC" id="2.7.1.148"/>
    </reaction>
</comment>
<evidence type="ECO:0000256" key="6">
    <source>
        <dbReference type="ARBA" id="ARBA00022777"/>
    </source>
</evidence>
<gene>
    <name evidence="9" type="primary">ispE</name>
    <name evidence="12" type="ORF">J2S45_000379</name>
</gene>
<dbReference type="PANTHER" id="PTHR43527:SF2">
    <property type="entry name" value="4-DIPHOSPHOCYTIDYL-2-C-METHYL-D-ERYTHRITOL KINASE, CHLOROPLASTIC"/>
    <property type="match status" value="1"/>
</dbReference>
<evidence type="ECO:0000256" key="2">
    <source>
        <dbReference type="ARBA" id="ARBA00012052"/>
    </source>
</evidence>
<dbReference type="SUPFAM" id="SSF55060">
    <property type="entry name" value="GHMP Kinase, C-terminal domain"/>
    <property type="match status" value="1"/>
</dbReference>
<evidence type="ECO:0000313" key="13">
    <source>
        <dbReference type="Proteomes" id="UP001230145"/>
    </source>
</evidence>
<keyword evidence="4 9" id="KW-0808">Transferase</keyword>
<evidence type="ECO:0000259" key="10">
    <source>
        <dbReference type="Pfam" id="PF00288"/>
    </source>
</evidence>
<evidence type="ECO:0000256" key="9">
    <source>
        <dbReference type="HAMAP-Rule" id="MF_00061"/>
    </source>
</evidence>
<dbReference type="InterPro" id="IPR006204">
    <property type="entry name" value="GHMP_kinase_N_dom"/>
</dbReference>
<evidence type="ECO:0000256" key="3">
    <source>
        <dbReference type="ARBA" id="ARBA00017473"/>
    </source>
</evidence>
<dbReference type="EC" id="2.7.1.148" evidence="2 9"/>
<dbReference type="PIRSF" id="PIRSF010376">
    <property type="entry name" value="IspE"/>
    <property type="match status" value="1"/>
</dbReference>